<organism evidence="1 2">
    <name type="scientific">Geoglobus acetivorans</name>
    <dbReference type="NCBI Taxonomy" id="565033"/>
    <lineage>
        <taxon>Archaea</taxon>
        <taxon>Methanobacteriati</taxon>
        <taxon>Methanobacteriota</taxon>
        <taxon>Archaeoglobi</taxon>
        <taxon>Archaeoglobales</taxon>
        <taxon>Archaeoglobaceae</taxon>
        <taxon>Geoglobus</taxon>
    </lineage>
</organism>
<dbReference type="EMBL" id="CP009552">
    <property type="protein sequence ID" value="AIY91132.1"/>
    <property type="molecule type" value="Genomic_DNA"/>
</dbReference>
<dbReference type="GeneID" id="24798672"/>
<dbReference type="STRING" id="565033.GACE_2110"/>
<gene>
    <name evidence="1" type="ORF">GACE_2110</name>
</gene>
<dbReference type="RefSeq" id="WP_048093246.1">
    <property type="nucleotide sequence ID" value="NZ_CP009552.1"/>
</dbReference>
<protein>
    <submittedName>
        <fullName evidence="1">Uncharacterized protein</fullName>
    </submittedName>
</protein>
<dbReference type="Proteomes" id="UP000030624">
    <property type="component" value="Chromosome"/>
</dbReference>
<accession>A0A0A7GJJ1</accession>
<dbReference type="AlphaFoldDB" id="A0A0A7GJJ1"/>
<dbReference type="HOGENOM" id="CLU_2820637_0_0_2"/>
<dbReference type="KEGG" id="gac:GACE_2110"/>
<name>A0A0A7GJJ1_GEOAI</name>
<proteinExistence type="predicted"/>
<evidence type="ECO:0000313" key="2">
    <source>
        <dbReference type="Proteomes" id="UP000030624"/>
    </source>
</evidence>
<evidence type="ECO:0000313" key="1">
    <source>
        <dbReference type="EMBL" id="AIY91132.1"/>
    </source>
</evidence>
<sequence>MAEIQIIILRDGEEIYKAKFEGEVRAENPILSYDEDSYEELVFSEDLPISAIHSVLETFADFLIER</sequence>
<reference evidence="1 2" key="1">
    <citation type="journal article" date="2015" name="Appl. Environ. Microbiol.">
        <title>The Geoglobus acetivorans genome: Fe(III) reduction, acetate utilization, autotrophic growth, and degradation of aromatic compounds in a hyperthermophilic archaeon.</title>
        <authorList>
            <person name="Mardanov A.V."/>
            <person name="Slododkina G.B."/>
            <person name="Slobodkin A.I."/>
            <person name="Beletsky A.V."/>
            <person name="Gavrilov S.N."/>
            <person name="Kublanov I.V."/>
            <person name="Bonch-Osmolovskaya E.A."/>
            <person name="Skryabin K.G."/>
            <person name="Ravin N.V."/>
        </authorList>
    </citation>
    <scope>NUCLEOTIDE SEQUENCE [LARGE SCALE GENOMIC DNA]</scope>
    <source>
        <strain evidence="1 2">SBH6</strain>
    </source>
</reference>